<dbReference type="EMBL" id="KN838581">
    <property type="protein sequence ID" value="KIK03335.1"/>
    <property type="molecule type" value="Genomic_DNA"/>
</dbReference>
<evidence type="ECO:0000256" key="1">
    <source>
        <dbReference type="ARBA" id="ARBA00004173"/>
    </source>
</evidence>
<dbReference type="InterPro" id="IPR039603">
    <property type="entry name" value="Ribosomal_mS41"/>
</dbReference>
<dbReference type="GO" id="GO:0005739">
    <property type="term" value="C:mitochondrion"/>
    <property type="evidence" value="ECO:0007669"/>
    <property type="project" value="UniProtKB-SubCell"/>
</dbReference>
<evidence type="ECO:0000259" key="5">
    <source>
        <dbReference type="SMART" id="SM01238"/>
    </source>
</evidence>
<accession>A0A0C9WV88</accession>
<evidence type="ECO:0000313" key="6">
    <source>
        <dbReference type="EMBL" id="KIK03335.1"/>
    </source>
</evidence>
<organism evidence="6 7">
    <name type="scientific">Laccaria amethystina LaAM-08-1</name>
    <dbReference type="NCBI Taxonomy" id="1095629"/>
    <lineage>
        <taxon>Eukaryota</taxon>
        <taxon>Fungi</taxon>
        <taxon>Dikarya</taxon>
        <taxon>Basidiomycota</taxon>
        <taxon>Agaricomycotina</taxon>
        <taxon>Agaricomycetes</taxon>
        <taxon>Agaricomycetidae</taxon>
        <taxon>Agaricales</taxon>
        <taxon>Agaricineae</taxon>
        <taxon>Hydnangiaceae</taxon>
        <taxon>Laccaria</taxon>
    </lineage>
</organism>
<evidence type="ECO:0000256" key="2">
    <source>
        <dbReference type="ARBA" id="ARBA00010492"/>
    </source>
</evidence>
<evidence type="ECO:0000313" key="7">
    <source>
        <dbReference type="Proteomes" id="UP000054477"/>
    </source>
</evidence>
<dbReference type="HOGENOM" id="CLU_126679_2_0_1"/>
<dbReference type="Proteomes" id="UP000054477">
    <property type="component" value="Unassembled WGS sequence"/>
</dbReference>
<dbReference type="OrthoDB" id="18595at2759"/>
<dbReference type="SMART" id="SM01238">
    <property type="entry name" value="IGR"/>
    <property type="match status" value="1"/>
</dbReference>
<dbReference type="STRING" id="1095629.A0A0C9WV88"/>
<dbReference type="AlphaFoldDB" id="A0A0C9WV88"/>
<reference evidence="7" key="2">
    <citation type="submission" date="2015-01" db="EMBL/GenBank/DDBJ databases">
        <title>Evolutionary Origins and Diversification of the Mycorrhizal Mutualists.</title>
        <authorList>
            <consortium name="DOE Joint Genome Institute"/>
            <consortium name="Mycorrhizal Genomics Consortium"/>
            <person name="Kohler A."/>
            <person name="Kuo A."/>
            <person name="Nagy L.G."/>
            <person name="Floudas D."/>
            <person name="Copeland A."/>
            <person name="Barry K.W."/>
            <person name="Cichocki N."/>
            <person name="Veneault-Fourrey C."/>
            <person name="LaButti K."/>
            <person name="Lindquist E.A."/>
            <person name="Lipzen A."/>
            <person name="Lundell T."/>
            <person name="Morin E."/>
            <person name="Murat C."/>
            <person name="Riley R."/>
            <person name="Ohm R."/>
            <person name="Sun H."/>
            <person name="Tunlid A."/>
            <person name="Henrissat B."/>
            <person name="Grigoriev I.V."/>
            <person name="Hibbett D.S."/>
            <person name="Martin F."/>
        </authorList>
    </citation>
    <scope>NUCLEOTIDE SEQUENCE [LARGE SCALE GENOMIC DNA]</scope>
    <source>
        <strain evidence="7">LaAM-08-1</strain>
    </source>
</reference>
<dbReference type="InterPro" id="IPR019083">
    <property type="entry name" value="SAM_Ribosomal_mS41"/>
</dbReference>
<evidence type="ECO:0000256" key="4">
    <source>
        <dbReference type="ARBA" id="ARBA00035129"/>
    </source>
</evidence>
<gene>
    <name evidence="6" type="ORF">K443DRAFT_131417</name>
</gene>
<reference evidence="6 7" key="1">
    <citation type="submission" date="2014-04" db="EMBL/GenBank/DDBJ databases">
        <authorList>
            <consortium name="DOE Joint Genome Institute"/>
            <person name="Kuo A."/>
            <person name="Kohler A."/>
            <person name="Nagy L.G."/>
            <person name="Floudas D."/>
            <person name="Copeland A."/>
            <person name="Barry K.W."/>
            <person name="Cichocki N."/>
            <person name="Veneault-Fourrey C."/>
            <person name="LaButti K."/>
            <person name="Lindquist E.A."/>
            <person name="Lipzen A."/>
            <person name="Lundell T."/>
            <person name="Morin E."/>
            <person name="Murat C."/>
            <person name="Sun H."/>
            <person name="Tunlid A."/>
            <person name="Henrissat B."/>
            <person name="Grigoriev I.V."/>
            <person name="Hibbett D.S."/>
            <person name="Martin F."/>
            <person name="Nordberg H.P."/>
            <person name="Cantor M.N."/>
            <person name="Hua S.X."/>
        </authorList>
    </citation>
    <scope>NUCLEOTIDE SEQUENCE [LARGE SCALE GENOMIC DNA]</scope>
    <source>
        <strain evidence="6 7">LaAM-08-1</strain>
    </source>
</reference>
<dbReference type="Pfam" id="PF09597">
    <property type="entry name" value="SAM_Ribosomal_mS41"/>
    <property type="match status" value="1"/>
</dbReference>
<evidence type="ECO:0000256" key="3">
    <source>
        <dbReference type="ARBA" id="ARBA00023128"/>
    </source>
</evidence>
<dbReference type="PANTHER" id="PTHR28235:SF1">
    <property type="entry name" value="SMALL RIBOSOMAL SUBUNIT PROTEIN MS41"/>
    <property type="match status" value="1"/>
</dbReference>
<feature type="domain" description="Small ribosomal subunit protein mS41 SAM" evidence="5">
    <location>
        <begin position="61"/>
        <end position="129"/>
    </location>
</feature>
<protein>
    <recommendedName>
        <fullName evidence="4">Small ribosomal subunit protein mS41</fullName>
    </recommendedName>
</protein>
<proteinExistence type="inferred from homology"/>
<keyword evidence="7" id="KW-1185">Reference proteome</keyword>
<comment type="similarity">
    <text evidence="2">Belongs to the mitochondrion-specific ribosomal protein mS41 family.</text>
</comment>
<sequence length="166" mass="18405">MSFIGKSASHLCSSMPRLSRSLASAAATRPIPPVGGSTMLSLALLYQRLTIPSASGSIATPSDFLKAIGRASETKLSVESWDQLWRMTGPNMRKSGLAVRDRSFLQGISETPLAFARYILWCMEKFRAGIPIQEFAHERLPKKTIRGWGPCVQNGKRIRSRRLKNK</sequence>
<comment type="subcellular location">
    <subcellularLocation>
        <location evidence="1">Mitochondrion</location>
    </subcellularLocation>
</comment>
<keyword evidence="3" id="KW-0496">Mitochondrion</keyword>
<name>A0A0C9WV88_9AGAR</name>
<dbReference type="PANTHER" id="PTHR28235">
    <property type="entry name" value="PROTEIN FYV4, MITOCHONDRIAL"/>
    <property type="match status" value="1"/>
</dbReference>